<name>A0A8E0S4G2_9TREM</name>
<proteinExistence type="predicted"/>
<evidence type="ECO:0000313" key="2">
    <source>
        <dbReference type="Proteomes" id="UP000728185"/>
    </source>
</evidence>
<dbReference type="OrthoDB" id="43807at2759"/>
<evidence type="ECO:0000313" key="1">
    <source>
        <dbReference type="EMBL" id="KAA0199034.1"/>
    </source>
</evidence>
<gene>
    <name evidence="1" type="ORF">FBUS_07153</name>
</gene>
<protein>
    <submittedName>
        <fullName evidence="1">Uncharacterized protein</fullName>
    </submittedName>
</protein>
<organism evidence="1 2">
    <name type="scientific">Fasciolopsis buskii</name>
    <dbReference type="NCBI Taxonomy" id="27845"/>
    <lineage>
        <taxon>Eukaryota</taxon>
        <taxon>Metazoa</taxon>
        <taxon>Spiralia</taxon>
        <taxon>Lophotrochozoa</taxon>
        <taxon>Platyhelminthes</taxon>
        <taxon>Trematoda</taxon>
        <taxon>Digenea</taxon>
        <taxon>Plagiorchiida</taxon>
        <taxon>Echinostomata</taxon>
        <taxon>Echinostomatoidea</taxon>
        <taxon>Fasciolidae</taxon>
        <taxon>Fasciolopsis</taxon>
    </lineage>
</organism>
<accession>A0A8E0S4G2</accession>
<dbReference type="AlphaFoldDB" id="A0A8E0S4G2"/>
<sequence>MVFEALFFSVFNLHCFYLPRFHLIIVLPCILFAQLQPFHLRFDTDTVIWLNAFLLTLHVNLSAFVQLPGNESVLDADYEANGCEQNPPLLRIRCEALMPRVRLFFQQNHDLSLFHITLSPGNRFLM</sequence>
<comment type="caution">
    <text evidence="1">The sequence shown here is derived from an EMBL/GenBank/DDBJ whole genome shotgun (WGS) entry which is preliminary data.</text>
</comment>
<dbReference type="EMBL" id="LUCM01001366">
    <property type="protein sequence ID" value="KAA0199034.1"/>
    <property type="molecule type" value="Genomic_DNA"/>
</dbReference>
<dbReference type="Proteomes" id="UP000728185">
    <property type="component" value="Unassembled WGS sequence"/>
</dbReference>
<keyword evidence="2" id="KW-1185">Reference proteome</keyword>
<reference evidence="1" key="1">
    <citation type="submission" date="2019-05" db="EMBL/GenBank/DDBJ databases">
        <title>Annotation for the trematode Fasciolopsis buski.</title>
        <authorList>
            <person name="Choi Y.-J."/>
        </authorList>
    </citation>
    <scope>NUCLEOTIDE SEQUENCE</scope>
    <source>
        <strain evidence="1">HT</strain>
        <tissue evidence="1">Whole worm</tissue>
    </source>
</reference>